<proteinExistence type="predicted"/>
<dbReference type="Pfam" id="PF03869">
    <property type="entry name" value="Arc"/>
    <property type="match status" value="1"/>
</dbReference>
<organism evidence="2 3">
    <name type="scientific">Acinetobacter johnsonii</name>
    <dbReference type="NCBI Taxonomy" id="40214"/>
    <lineage>
        <taxon>Bacteria</taxon>
        <taxon>Pseudomonadati</taxon>
        <taxon>Pseudomonadota</taxon>
        <taxon>Gammaproteobacteria</taxon>
        <taxon>Moraxellales</taxon>
        <taxon>Moraxellaceae</taxon>
        <taxon>Acinetobacter</taxon>
    </lineage>
</organism>
<name>A0A380U861_ACIJO</name>
<reference evidence="2 3" key="1">
    <citation type="submission" date="2018-06" db="EMBL/GenBank/DDBJ databases">
        <authorList>
            <consortium name="Pathogen Informatics"/>
            <person name="Doyle S."/>
        </authorList>
    </citation>
    <scope>NUCLEOTIDE SEQUENCE [LARGE SCALE GENOMIC DNA]</scope>
    <source>
        <strain evidence="2 3">NCTC10308</strain>
    </source>
</reference>
<dbReference type="GO" id="GO:0003677">
    <property type="term" value="F:DNA binding"/>
    <property type="evidence" value="ECO:0007669"/>
    <property type="project" value="InterPro"/>
</dbReference>
<dbReference type="InterPro" id="IPR005569">
    <property type="entry name" value="Arc_DNA-bd_dom"/>
</dbReference>
<dbReference type="Gene3D" id="1.10.1220.10">
    <property type="entry name" value="Met repressor-like"/>
    <property type="match status" value="1"/>
</dbReference>
<gene>
    <name evidence="2" type="ORF">NCTC10308_02533</name>
</gene>
<protein>
    <submittedName>
        <fullName evidence="2">Arc domain protein DNA binding domain rotein</fullName>
    </submittedName>
</protein>
<dbReference type="AlphaFoldDB" id="A0A380U861"/>
<dbReference type="EMBL" id="UFRV01000006">
    <property type="protein sequence ID" value="SUT97655.1"/>
    <property type="molecule type" value="Genomic_DNA"/>
</dbReference>
<evidence type="ECO:0000313" key="2">
    <source>
        <dbReference type="EMBL" id="SUT97655.1"/>
    </source>
</evidence>
<accession>A0A380U861</accession>
<dbReference type="InterPro" id="IPR010985">
    <property type="entry name" value="Ribbon_hlx_hlx"/>
</dbReference>
<feature type="domain" description="Arc-like DNA binding" evidence="1">
    <location>
        <begin position="16"/>
        <end position="59"/>
    </location>
</feature>
<dbReference type="GO" id="GO:0006355">
    <property type="term" value="P:regulation of DNA-templated transcription"/>
    <property type="evidence" value="ECO:0007669"/>
    <property type="project" value="InterPro"/>
</dbReference>
<dbReference type="InterPro" id="IPR013321">
    <property type="entry name" value="Arc_rbn_hlx_hlx"/>
</dbReference>
<dbReference type="Proteomes" id="UP000254227">
    <property type="component" value="Unassembled WGS sequence"/>
</dbReference>
<dbReference type="SUPFAM" id="SSF47598">
    <property type="entry name" value="Ribbon-helix-helix"/>
    <property type="match status" value="1"/>
</dbReference>
<evidence type="ECO:0000313" key="3">
    <source>
        <dbReference type="Proteomes" id="UP000254227"/>
    </source>
</evidence>
<sequence length="344" mass="40311">MLVLKFLVFMECMGKKDIQFNLRIPEELKNKVDDAAKANQRSINAEATSRLYDSFVMNDNIQVEAAKIVEKFLRSHSPTERKKVVAKRLNFVLSELKKIYHFREFTIAELAFEIREDTADEAEAWFRAELEPTFGQLEKIAQHTSVNPNWLLFGKQTPYDIQHTRLNEYLEKDIKLLLGSNPNNEYLNNSRVKEIKFIRELSETGQLIILKIYENYAVETFSPPYHISNVNGDGGYRSLLYFCLLTKVLLRYYHPNVSIHSHLLPEEQFKLILTGTVHPLTIVEKLHHIPWIDDLADKLPDGILDYWNGFDVLRARIIQDFAKEKYIQTIWNDPELHLKHPIQL</sequence>
<evidence type="ECO:0000259" key="1">
    <source>
        <dbReference type="Pfam" id="PF03869"/>
    </source>
</evidence>